<protein>
    <submittedName>
        <fullName evidence="5">Beta-galactosidase</fullName>
        <ecNumber evidence="5">3.2.1.23</ecNumber>
    </submittedName>
</protein>
<feature type="chain" id="PRO_5045846240" evidence="3">
    <location>
        <begin position="25"/>
        <end position="837"/>
    </location>
</feature>
<gene>
    <name evidence="5" type="ORF">QEH59_17265</name>
</gene>
<dbReference type="InterPro" id="IPR013529">
    <property type="entry name" value="Glyco_hydro_42_N"/>
</dbReference>
<dbReference type="SUPFAM" id="SSF51445">
    <property type="entry name" value="(Trans)glycosidases"/>
    <property type="match status" value="1"/>
</dbReference>
<feature type="signal peptide" evidence="3">
    <location>
        <begin position="1"/>
        <end position="24"/>
    </location>
</feature>
<evidence type="ECO:0000256" key="1">
    <source>
        <dbReference type="ARBA" id="ARBA00022801"/>
    </source>
</evidence>
<dbReference type="RefSeq" id="WP_308986624.1">
    <property type="nucleotide sequence ID" value="NZ_JARXIC010000051.1"/>
</dbReference>
<keyword evidence="2 5" id="KW-0326">Glycosidase</keyword>
<dbReference type="InterPro" id="IPR017853">
    <property type="entry name" value="GH"/>
</dbReference>
<feature type="domain" description="Glycoside hydrolase family 42 N-terminal" evidence="4">
    <location>
        <begin position="348"/>
        <end position="527"/>
    </location>
</feature>
<dbReference type="EC" id="3.2.1.23" evidence="5"/>
<name>A0ABU1APN2_9BACT</name>
<proteinExistence type="predicted"/>
<evidence type="ECO:0000256" key="3">
    <source>
        <dbReference type="SAM" id="SignalP"/>
    </source>
</evidence>
<dbReference type="EMBL" id="JARXIC010000051">
    <property type="protein sequence ID" value="MDQ8196188.1"/>
    <property type="molecule type" value="Genomic_DNA"/>
</dbReference>
<evidence type="ECO:0000256" key="2">
    <source>
        <dbReference type="ARBA" id="ARBA00023295"/>
    </source>
</evidence>
<keyword evidence="6" id="KW-1185">Reference proteome</keyword>
<accession>A0ABU1APN2</accession>
<dbReference type="InterPro" id="IPR029062">
    <property type="entry name" value="Class_I_gatase-like"/>
</dbReference>
<dbReference type="Pfam" id="PF02449">
    <property type="entry name" value="Glyco_hydro_42"/>
    <property type="match status" value="1"/>
</dbReference>
<keyword evidence="1 5" id="KW-0378">Hydrolase</keyword>
<dbReference type="Gene3D" id="3.40.50.880">
    <property type="match status" value="1"/>
</dbReference>
<dbReference type="CDD" id="cd03143">
    <property type="entry name" value="A4_beta-galactosidase_middle_domain"/>
    <property type="match status" value="1"/>
</dbReference>
<evidence type="ECO:0000259" key="4">
    <source>
        <dbReference type="Pfam" id="PF02449"/>
    </source>
</evidence>
<dbReference type="Proteomes" id="UP001243717">
    <property type="component" value="Unassembled WGS sequence"/>
</dbReference>
<keyword evidence="3" id="KW-0732">Signal</keyword>
<reference evidence="5 6" key="1">
    <citation type="submission" date="2023-04" db="EMBL/GenBank/DDBJ databases">
        <title>A novel bacteria isolated from coastal sediment.</title>
        <authorList>
            <person name="Liu X.-J."/>
            <person name="Du Z.-J."/>
        </authorList>
    </citation>
    <scope>NUCLEOTIDE SEQUENCE [LARGE SCALE GENOMIC DNA]</scope>
    <source>
        <strain evidence="5 6">SDUM461004</strain>
    </source>
</reference>
<evidence type="ECO:0000313" key="5">
    <source>
        <dbReference type="EMBL" id="MDQ8196188.1"/>
    </source>
</evidence>
<dbReference type="GO" id="GO:0004565">
    <property type="term" value="F:beta-galactosidase activity"/>
    <property type="evidence" value="ECO:0007669"/>
    <property type="project" value="UniProtKB-EC"/>
</dbReference>
<sequence length="837" mass="93852">MNTKFFIRIPALCLLIAISPLMGAKTSEPLTNITLIEKLEDEEAWVQALSIWISESQDGDVVESWGALKPSLSVEIQRIDHKVGIFSSQTGASGLEQVAQELKEIDAKIEKFCTLHGDSLAQQTKKFFERQNYLFGVSYDRNPTARLAKWALFGQGLFRLNSFWQEGGRDVTRTKETIADTLGQLQLADHWGLQSILIVNLKPLPKGPLDFVFTQDLVPEIRPSFWGYNYNSARLRNELQGAYREWGEATADTSNIAVYQMNNEPFWSTSPNPILGYDPMTIGGDPAVWRQMAEDRYPTREAWLKAFPDRSAKARNKSLLKGKSVESFFDWASLSEAEFDSAGIRGLTFIEFLQERYGSLEKLNLTWYGEEEQSRWYTQWGDVFPPMPDASNESGSNTAKIDASSFDVPAQWIGDLSELPSPAREDVPAWVDWAEFWAWSINDFLVENQNALKSGGAKSPITTNAITGHCINNYLFNAVDTGLVAWATSENLDALGIDFYAMDFLQAYMGLMRGAAGGRDFFIHETSYQDELAGQYVAMYCFVYGAKGCAFWLRGGDHDVPARGSLKMLELSRALDDYDLQFNSKPYSDGIAYWYSLDTLYLSDALAGSPEAYLREVQVATGALTRAQRHYDVYADRQLNTGVPAHVKVLFAPGVIAVDDATLCKVRDWVELGGSLLISSDFARSDRYGRSRPANDLAWLKKNPRVQYFDAQALRSLRNTMANKSEGWPYNWSWESVPTVVSEIDAKLSTSAPKQLRYLNVQGDLSPSQAGMRISEDAAYVFVDPWAKDITIELSGVYESVEELFSKSVPVMKISNGVTRVKITKGPAVLKFERVAE</sequence>
<dbReference type="Gene3D" id="3.20.20.80">
    <property type="entry name" value="Glycosidases"/>
    <property type="match status" value="2"/>
</dbReference>
<evidence type="ECO:0000313" key="6">
    <source>
        <dbReference type="Proteomes" id="UP001243717"/>
    </source>
</evidence>
<organism evidence="5 6">
    <name type="scientific">Thalassobacterium sedimentorum</name>
    <dbReference type="NCBI Taxonomy" id="3041258"/>
    <lineage>
        <taxon>Bacteria</taxon>
        <taxon>Pseudomonadati</taxon>
        <taxon>Verrucomicrobiota</taxon>
        <taxon>Opitutia</taxon>
        <taxon>Puniceicoccales</taxon>
        <taxon>Coraliomargaritaceae</taxon>
        <taxon>Thalassobacterium</taxon>
    </lineage>
</organism>
<comment type="caution">
    <text evidence="5">The sequence shown here is derived from an EMBL/GenBank/DDBJ whole genome shotgun (WGS) entry which is preliminary data.</text>
</comment>